<evidence type="ECO:0000313" key="1">
    <source>
        <dbReference type="EMBL" id="KKN29777.1"/>
    </source>
</evidence>
<gene>
    <name evidence="1" type="ORF">LCGC14_0840750</name>
</gene>
<accession>A0A0F9PYJ2</accession>
<dbReference type="EMBL" id="LAZR01002459">
    <property type="protein sequence ID" value="KKN29777.1"/>
    <property type="molecule type" value="Genomic_DNA"/>
</dbReference>
<name>A0A0F9PYJ2_9ZZZZ</name>
<proteinExistence type="predicted"/>
<comment type="caution">
    <text evidence="1">The sequence shown here is derived from an EMBL/GenBank/DDBJ whole genome shotgun (WGS) entry which is preliminary data.</text>
</comment>
<reference evidence="1" key="1">
    <citation type="journal article" date="2015" name="Nature">
        <title>Complex archaea that bridge the gap between prokaryotes and eukaryotes.</title>
        <authorList>
            <person name="Spang A."/>
            <person name="Saw J.H."/>
            <person name="Jorgensen S.L."/>
            <person name="Zaremba-Niedzwiedzka K."/>
            <person name="Martijn J."/>
            <person name="Lind A.E."/>
            <person name="van Eijk R."/>
            <person name="Schleper C."/>
            <person name="Guy L."/>
            <person name="Ettema T.J."/>
        </authorList>
    </citation>
    <scope>NUCLEOTIDE SEQUENCE</scope>
</reference>
<protein>
    <submittedName>
        <fullName evidence="1">Uncharacterized protein</fullName>
    </submittedName>
</protein>
<organism evidence="1">
    <name type="scientific">marine sediment metagenome</name>
    <dbReference type="NCBI Taxonomy" id="412755"/>
    <lineage>
        <taxon>unclassified sequences</taxon>
        <taxon>metagenomes</taxon>
        <taxon>ecological metagenomes</taxon>
    </lineage>
</organism>
<dbReference type="AlphaFoldDB" id="A0A0F9PYJ2"/>
<sequence length="123" mass="13039">MKGISSPPSSAGCELRNDTVLDTNLSVANTFLDLDLSAYVGARSVLCYLEVETQIIAKFAGRTKGVGAYAPATLMASAHVSCLQLGELHIGMLIVFTDSDGIIEICSDDGDEVFTVILRAIVR</sequence>